<dbReference type="PANTHER" id="PTHR35455">
    <property type="entry name" value="UNNAMED PRODUCT"/>
    <property type="match status" value="1"/>
</dbReference>
<accession>A0A6N2LEQ1</accession>
<organism evidence="1">
    <name type="scientific">Salix viminalis</name>
    <name type="common">Common osier</name>
    <name type="synonym">Basket willow</name>
    <dbReference type="NCBI Taxonomy" id="40686"/>
    <lineage>
        <taxon>Eukaryota</taxon>
        <taxon>Viridiplantae</taxon>
        <taxon>Streptophyta</taxon>
        <taxon>Embryophyta</taxon>
        <taxon>Tracheophyta</taxon>
        <taxon>Spermatophyta</taxon>
        <taxon>Magnoliopsida</taxon>
        <taxon>eudicotyledons</taxon>
        <taxon>Gunneridae</taxon>
        <taxon>Pentapetalae</taxon>
        <taxon>rosids</taxon>
        <taxon>fabids</taxon>
        <taxon>Malpighiales</taxon>
        <taxon>Salicaceae</taxon>
        <taxon>Saliceae</taxon>
        <taxon>Salix</taxon>
    </lineage>
</organism>
<sequence>MLLPAIFHHEAYRSTLMELRKESQLHSSYHQAMAYHYFDEKSKLNSFLTLFFILLLFINPSSVFSKSPRPITDVEIRQIKNECYADIESGLWGQQCKISLTAKENCALKCLSPICYELIYESDPLEEGEKDLTRSQEYKYCMYKKSVGESLEGIKGAFDI</sequence>
<proteinExistence type="predicted"/>
<protein>
    <submittedName>
        <fullName evidence="1">Uncharacterized protein</fullName>
    </submittedName>
</protein>
<dbReference type="PANTHER" id="PTHR35455:SF1">
    <property type="entry name" value="AGAP005842-PA"/>
    <property type="match status" value="1"/>
</dbReference>
<gene>
    <name evidence="1" type="ORF">SVIM_LOCUS209361</name>
</gene>
<reference evidence="1" key="1">
    <citation type="submission" date="2019-03" db="EMBL/GenBank/DDBJ databases">
        <authorList>
            <person name="Mank J."/>
            <person name="Almeida P."/>
        </authorList>
    </citation>
    <scope>NUCLEOTIDE SEQUENCE</scope>
    <source>
        <strain evidence="1">78183</strain>
    </source>
</reference>
<evidence type="ECO:0000313" key="1">
    <source>
        <dbReference type="EMBL" id="VFU38439.1"/>
    </source>
</evidence>
<name>A0A6N2LEQ1_SALVM</name>
<dbReference type="AlphaFoldDB" id="A0A6N2LEQ1"/>
<dbReference type="InterPro" id="IPR031985">
    <property type="entry name" value="DUF4787"/>
</dbReference>
<dbReference type="Pfam" id="PF16029">
    <property type="entry name" value="DUF4787"/>
    <property type="match status" value="1"/>
</dbReference>
<dbReference type="EMBL" id="CAADRP010001413">
    <property type="protein sequence ID" value="VFU38439.1"/>
    <property type="molecule type" value="Genomic_DNA"/>
</dbReference>